<evidence type="ECO:0000256" key="1">
    <source>
        <dbReference type="SAM" id="SignalP"/>
    </source>
</evidence>
<comment type="caution">
    <text evidence="2">The sequence shown here is derived from an EMBL/GenBank/DDBJ whole genome shotgun (WGS) entry which is preliminary data.</text>
</comment>
<dbReference type="InterPro" id="IPR036412">
    <property type="entry name" value="HAD-like_sf"/>
</dbReference>
<dbReference type="VEuPathDB" id="PiroplasmaDB:BEWA_039640"/>
<dbReference type="Gene3D" id="3.30.1240.10">
    <property type="match status" value="1"/>
</dbReference>
<accession>L1LEZ8</accession>
<dbReference type="Pfam" id="PF08282">
    <property type="entry name" value="Hydrolase_3"/>
    <property type="match status" value="1"/>
</dbReference>
<evidence type="ECO:0000313" key="2">
    <source>
        <dbReference type="EMBL" id="EKX73926.1"/>
    </source>
</evidence>
<evidence type="ECO:0000313" key="3">
    <source>
        <dbReference type="Proteomes" id="UP000031512"/>
    </source>
</evidence>
<dbReference type="eggNOG" id="ENOG502S1YA">
    <property type="taxonomic scope" value="Eukaryota"/>
</dbReference>
<dbReference type="EMBL" id="ACOU01000002">
    <property type="protein sequence ID" value="EKX73926.1"/>
    <property type="molecule type" value="Genomic_DNA"/>
</dbReference>
<keyword evidence="1" id="KW-0732">Signal</keyword>
<gene>
    <name evidence="2" type="ORF">BEWA_039640</name>
</gene>
<dbReference type="GeneID" id="15807374"/>
<protein>
    <submittedName>
        <fullName evidence="2">Haloacid dehalogenase-like hydrolase family member protein</fullName>
        <ecNumber evidence="2">3.1.3.23</ecNumber>
    </submittedName>
</protein>
<dbReference type="KEGG" id="beq:BEWA_039640"/>
<dbReference type="PANTHER" id="PTHR10000:SF8">
    <property type="entry name" value="HAD SUPERFAMILY HYDROLASE-LIKE, TYPE 3"/>
    <property type="match status" value="1"/>
</dbReference>
<dbReference type="GO" id="GO:0050308">
    <property type="term" value="F:sugar-phosphatase activity"/>
    <property type="evidence" value="ECO:0007669"/>
    <property type="project" value="UniProtKB-EC"/>
</dbReference>
<sequence>MKVLALLLLSLNFAIGGGGRTESESRTRHNSSTHLLATNKPQFLRPENPPKYFAIDIDGTLFSENEEALENNIKAIIEAKKRGYTPFFCTGKSRGSALKLMGDDFVERTGYNGYPGVYRNGAFIYGDNDALHMNILSRHFLSDIIGFLPNDSLNRVIFFHRDDSYSLVDTDPKIKDILKAKGFPDTQVKTLDEILDFKIRKMIISSDVSELSKLRENLGFNAFGLRDNLYEILPLDLNKALGIKQLMEHYGIPPEECAFIGNGDNDIEAMELSSLSFAVGNAPDYVKKHAKWVLEETCDEGAVAKALGLVYGFTIE</sequence>
<dbReference type="Proteomes" id="UP000031512">
    <property type="component" value="Unassembled WGS sequence"/>
</dbReference>
<dbReference type="PANTHER" id="PTHR10000">
    <property type="entry name" value="PHOSPHOSERINE PHOSPHATASE"/>
    <property type="match status" value="1"/>
</dbReference>
<name>L1LEZ8_THEEQ</name>
<dbReference type="EC" id="3.1.3.23" evidence="2"/>
<dbReference type="GO" id="GO:0000287">
    <property type="term" value="F:magnesium ion binding"/>
    <property type="evidence" value="ECO:0007669"/>
    <property type="project" value="TreeGrafter"/>
</dbReference>
<dbReference type="SUPFAM" id="SSF56784">
    <property type="entry name" value="HAD-like"/>
    <property type="match status" value="1"/>
</dbReference>
<dbReference type="InterPro" id="IPR023214">
    <property type="entry name" value="HAD_sf"/>
</dbReference>
<dbReference type="OrthoDB" id="27226at2759"/>
<organism evidence="2 3">
    <name type="scientific">Theileria equi strain WA</name>
    <dbReference type="NCBI Taxonomy" id="1537102"/>
    <lineage>
        <taxon>Eukaryota</taxon>
        <taxon>Sar</taxon>
        <taxon>Alveolata</taxon>
        <taxon>Apicomplexa</taxon>
        <taxon>Aconoidasida</taxon>
        <taxon>Piroplasmida</taxon>
        <taxon>Theileriidae</taxon>
        <taxon>Theileria</taxon>
    </lineage>
</organism>
<keyword evidence="3" id="KW-1185">Reference proteome</keyword>
<dbReference type="RefSeq" id="XP_004833378.1">
    <property type="nucleotide sequence ID" value="XM_004833321.1"/>
</dbReference>
<reference evidence="2 3" key="1">
    <citation type="journal article" date="2012" name="BMC Genomics">
        <title>Comparative genomic analysis and phylogenetic position of Theileria equi.</title>
        <authorList>
            <person name="Kappmeyer L.S."/>
            <person name="Thiagarajan M."/>
            <person name="Herndon D.R."/>
            <person name="Ramsay J.D."/>
            <person name="Caler E."/>
            <person name="Djikeng A."/>
            <person name="Gillespie J.J."/>
            <person name="Lau A.O."/>
            <person name="Roalson E.H."/>
            <person name="Silva J.C."/>
            <person name="Silva M.G."/>
            <person name="Suarez C.E."/>
            <person name="Ueti M.W."/>
            <person name="Nene V.M."/>
            <person name="Mealey R.H."/>
            <person name="Knowles D.P."/>
            <person name="Brayton K.A."/>
        </authorList>
    </citation>
    <scope>NUCLEOTIDE SEQUENCE [LARGE SCALE GENOMIC DNA]</scope>
    <source>
        <strain evidence="2 3">WA</strain>
    </source>
</reference>
<proteinExistence type="predicted"/>
<dbReference type="Gene3D" id="3.40.50.1000">
    <property type="entry name" value="HAD superfamily/HAD-like"/>
    <property type="match status" value="1"/>
</dbReference>
<feature type="signal peptide" evidence="1">
    <location>
        <begin position="1"/>
        <end position="19"/>
    </location>
</feature>
<dbReference type="GO" id="GO:0005829">
    <property type="term" value="C:cytosol"/>
    <property type="evidence" value="ECO:0007669"/>
    <property type="project" value="TreeGrafter"/>
</dbReference>
<keyword evidence="2" id="KW-0378">Hydrolase</keyword>
<feature type="chain" id="PRO_5003952673" evidence="1">
    <location>
        <begin position="20"/>
        <end position="316"/>
    </location>
</feature>
<dbReference type="AlphaFoldDB" id="L1LEZ8"/>